<evidence type="ECO:0000313" key="2">
    <source>
        <dbReference type="EMBL" id="KAK7349034.1"/>
    </source>
</evidence>
<evidence type="ECO:0000313" key="3">
    <source>
        <dbReference type="Proteomes" id="UP001374584"/>
    </source>
</evidence>
<proteinExistence type="predicted"/>
<keyword evidence="3" id="KW-1185">Reference proteome</keyword>
<dbReference type="Proteomes" id="UP001374584">
    <property type="component" value="Unassembled WGS sequence"/>
</dbReference>
<feature type="transmembrane region" description="Helical" evidence="1">
    <location>
        <begin position="39"/>
        <end position="58"/>
    </location>
</feature>
<comment type="caution">
    <text evidence="2">The sequence shown here is derived from an EMBL/GenBank/DDBJ whole genome shotgun (WGS) entry which is preliminary data.</text>
</comment>
<keyword evidence="1" id="KW-1133">Transmembrane helix</keyword>
<name>A0AAN9M786_PHACN</name>
<keyword evidence="1" id="KW-0812">Transmembrane</keyword>
<dbReference type="AlphaFoldDB" id="A0AAN9M786"/>
<accession>A0AAN9M786</accession>
<reference evidence="2 3" key="1">
    <citation type="submission" date="2024-01" db="EMBL/GenBank/DDBJ databases">
        <title>The genomes of 5 underutilized Papilionoideae crops provide insights into root nodulation and disease resistanc.</title>
        <authorList>
            <person name="Jiang F."/>
        </authorList>
    </citation>
    <scope>NUCLEOTIDE SEQUENCE [LARGE SCALE GENOMIC DNA]</scope>
    <source>
        <strain evidence="2">JINMINGXINNONG_FW02</strain>
        <tissue evidence="2">Leaves</tissue>
    </source>
</reference>
<protein>
    <submittedName>
        <fullName evidence="2">Uncharacterized protein</fullName>
    </submittedName>
</protein>
<evidence type="ECO:0000256" key="1">
    <source>
        <dbReference type="SAM" id="Phobius"/>
    </source>
</evidence>
<organism evidence="2 3">
    <name type="scientific">Phaseolus coccineus</name>
    <name type="common">Scarlet runner bean</name>
    <name type="synonym">Phaseolus multiflorus</name>
    <dbReference type="NCBI Taxonomy" id="3886"/>
    <lineage>
        <taxon>Eukaryota</taxon>
        <taxon>Viridiplantae</taxon>
        <taxon>Streptophyta</taxon>
        <taxon>Embryophyta</taxon>
        <taxon>Tracheophyta</taxon>
        <taxon>Spermatophyta</taxon>
        <taxon>Magnoliopsida</taxon>
        <taxon>eudicotyledons</taxon>
        <taxon>Gunneridae</taxon>
        <taxon>Pentapetalae</taxon>
        <taxon>rosids</taxon>
        <taxon>fabids</taxon>
        <taxon>Fabales</taxon>
        <taxon>Fabaceae</taxon>
        <taxon>Papilionoideae</taxon>
        <taxon>50 kb inversion clade</taxon>
        <taxon>NPAAA clade</taxon>
        <taxon>indigoferoid/millettioid clade</taxon>
        <taxon>Phaseoleae</taxon>
        <taxon>Phaseolus</taxon>
    </lineage>
</organism>
<dbReference type="EMBL" id="JAYMYR010000008">
    <property type="protein sequence ID" value="KAK7349034.1"/>
    <property type="molecule type" value="Genomic_DNA"/>
</dbReference>
<sequence>MPACLSRSSDARMSRALAMSACLSRPGNARVSRALAIPIGFTSLLSFLSLAAGFSLILSSSFNQWIPFISVQVSITLNNINVSASLLLSPRFNQWSTFIFVEKLNVSDSLVLKSWITTSFSHLSLHSS</sequence>
<gene>
    <name evidence="2" type="ORF">VNO80_23869</name>
</gene>
<keyword evidence="1" id="KW-0472">Membrane</keyword>